<evidence type="ECO:0000259" key="4">
    <source>
        <dbReference type="SMART" id="SM00237"/>
    </source>
</evidence>
<dbReference type="PANTHER" id="PTHR46682:SF1">
    <property type="entry name" value="ADHESION G-PROTEIN COUPLED RECEPTOR V1"/>
    <property type="match status" value="1"/>
</dbReference>
<feature type="non-terminal residue" evidence="5">
    <location>
        <position position="1"/>
    </location>
</feature>
<gene>
    <name evidence="5" type="ORF">EYC87_19390</name>
</gene>
<accession>A0ABT3T0F2</accession>
<evidence type="ECO:0000256" key="3">
    <source>
        <dbReference type="ARBA" id="ARBA00022837"/>
    </source>
</evidence>
<feature type="domain" description="Calx-beta" evidence="4">
    <location>
        <begin position="6"/>
        <end position="92"/>
    </location>
</feature>
<keyword evidence="3" id="KW-0106">Calcium</keyword>
<sequence>PPVEPPVINIGDDVVVEGDTAAVTVTLSKASDQAVTVNFATADGTATVSGSDYDPATGTITFQPGQTESVVTVSTNEDNLNEPTEFLNVNLSDPTNATIGDGQGVVEIIDIYEEPTISIGDDTVTEGETASVVVSLSRAVEEAVTVDFVSADGTAIEVDGDYLGTSGTLTFAPGQTALNITVVTLDDALVESTENLLLNLSNASNATIADPQGVVTIQDNDNPPPE</sequence>
<proteinExistence type="predicted"/>
<dbReference type="EMBL" id="SHNP01000020">
    <property type="protein sequence ID" value="MCX2975733.1"/>
    <property type="molecule type" value="Genomic_DNA"/>
</dbReference>
<keyword evidence="2" id="KW-0677">Repeat</keyword>
<dbReference type="InterPro" id="IPR038081">
    <property type="entry name" value="CalX-like_sf"/>
</dbReference>
<reference evidence="5" key="1">
    <citation type="submission" date="2019-02" db="EMBL/GenBank/DDBJ databases">
        <authorList>
            <person name="Li S.-H."/>
        </authorList>
    </citation>
    <scope>NUCLEOTIDE SEQUENCE</scope>
    <source>
        <strain evidence="5">IMCC8485</strain>
    </source>
</reference>
<dbReference type="SUPFAM" id="SSF141072">
    <property type="entry name" value="CalX-like"/>
    <property type="match status" value="2"/>
</dbReference>
<name>A0ABT3T0F2_9GAMM</name>
<keyword evidence="1" id="KW-0732">Signal</keyword>
<evidence type="ECO:0000313" key="6">
    <source>
        <dbReference type="Proteomes" id="UP001143307"/>
    </source>
</evidence>
<dbReference type="SMART" id="SM00237">
    <property type="entry name" value="Calx_beta"/>
    <property type="match status" value="2"/>
</dbReference>
<dbReference type="Gene3D" id="2.60.40.2030">
    <property type="match status" value="2"/>
</dbReference>
<dbReference type="InterPro" id="IPR003644">
    <property type="entry name" value="Calx_beta"/>
</dbReference>
<evidence type="ECO:0000256" key="2">
    <source>
        <dbReference type="ARBA" id="ARBA00022737"/>
    </source>
</evidence>
<evidence type="ECO:0000256" key="1">
    <source>
        <dbReference type="ARBA" id="ARBA00022729"/>
    </source>
</evidence>
<dbReference type="Pfam" id="PF03160">
    <property type="entry name" value="Calx-beta"/>
    <property type="match status" value="2"/>
</dbReference>
<protein>
    <recommendedName>
        <fullName evidence="4">Calx-beta domain-containing protein</fullName>
    </recommendedName>
</protein>
<keyword evidence="6" id="KW-1185">Reference proteome</keyword>
<feature type="domain" description="Calx-beta" evidence="4">
    <location>
        <begin position="107"/>
        <end position="201"/>
    </location>
</feature>
<dbReference type="RefSeq" id="WP_279254354.1">
    <property type="nucleotide sequence ID" value="NZ_SHNP01000020.1"/>
</dbReference>
<dbReference type="InterPro" id="IPR026919">
    <property type="entry name" value="ADGRV1"/>
</dbReference>
<dbReference type="Proteomes" id="UP001143307">
    <property type="component" value="Unassembled WGS sequence"/>
</dbReference>
<evidence type="ECO:0000313" key="5">
    <source>
        <dbReference type="EMBL" id="MCX2975733.1"/>
    </source>
</evidence>
<organism evidence="5 6">
    <name type="scientific">Candidatus Seongchinamella marina</name>
    <dbReference type="NCBI Taxonomy" id="2518990"/>
    <lineage>
        <taxon>Bacteria</taxon>
        <taxon>Pseudomonadati</taxon>
        <taxon>Pseudomonadota</taxon>
        <taxon>Gammaproteobacteria</taxon>
        <taxon>Cellvibrionales</taxon>
        <taxon>Halieaceae</taxon>
        <taxon>Seongchinamella</taxon>
    </lineage>
</organism>
<feature type="non-terminal residue" evidence="5">
    <location>
        <position position="226"/>
    </location>
</feature>
<comment type="caution">
    <text evidence="5">The sequence shown here is derived from an EMBL/GenBank/DDBJ whole genome shotgun (WGS) entry which is preliminary data.</text>
</comment>
<dbReference type="PANTHER" id="PTHR46682">
    <property type="entry name" value="ADHESION G-PROTEIN COUPLED RECEPTOR V1"/>
    <property type="match status" value="1"/>
</dbReference>